<accession>A0ACA9Y4L7</accession>
<name>A0ACA9Y4L7_9ASCO</name>
<sequence>MDWISVYWFNYCLFMIVKNGISTERSWSNNMSVGQYYPSITIHHKPSGFTYKGSFRIKVGNLAESNRNHCFHNFGYSFSPLVGPIDCFKDFRTI</sequence>
<proteinExistence type="predicted"/>
<evidence type="ECO:0000313" key="1">
    <source>
        <dbReference type="EMBL" id="CAH6719921.1"/>
    </source>
</evidence>
<organism evidence="1 2">
    <name type="scientific">[Candida] jaroonii</name>
    <dbReference type="NCBI Taxonomy" id="467808"/>
    <lineage>
        <taxon>Eukaryota</taxon>
        <taxon>Fungi</taxon>
        <taxon>Dikarya</taxon>
        <taxon>Ascomycota</taxon>
        <taxon>Saccharomycotina</taxon>
        <taxon>Pichiomycetes</taxon>
        <taxon>Debaryomycetaceae</taxon>
        <taxon>Yamadazyma</taxon>
    </lineage>
</organism>
<comment type="caution">
    <text evidence="1">The sequence shown here is derived from an EMBL/GenBank/DDBJ whole genome shotgun (WGS) entry which is preliminary data.</text>
</comment>
<dbReference type="EMBL" id="CALSDN010000003">
    <property type="protein sequence ID" value="CAH6719921.1"/>
    <property type="molecule type" value="Genomic_DNA"/>
</dbReference>
<reference evidence="1" key="1">
    <citation type="submission" date="2022-06" db="EMBL/GenBank/DDBJ databases">
        <authorList>
            <person name="Legras J.-L."/>
            <person name="Devillers H."/>
            <person name="Grondin C."/>
        </authorList>
    </citation>
    <scope>NUCLEOTIDE SEQUENCE</scope>
    <source>
        <strain evidence="1">CLIB 1444</strain>
    </source>
</reference>
<dbReference type="Proteomes" id="UP001152531">
    <property type="component" value="Unassembled WGS sequence"/>
</dbReference>
<gene>
    <name evidence="1" type="ORF">CLIB1444_03S00452</name>
</gene>
<evidence type="ECO:0000313" key="2">
    <source>
        <dbReference type="Proteomes" id="UP001152531"/>
    </source>
</evidence>
<keyword evidence="2" id="KW-1185">Reference proteome</keyword>
<protein>
    <submittedName>
        <fullName evidence="1">Uncharacterized protein</fullName>
    </submittedName>
</protein>